<organism evidence="2 3">
    <name type="scientific">Brenneria izadpanahii</name>
    <dbReference type="NCBI Taxonomy" id="2722756"/>
    <lineage>
        <taxon>Bacteria</taxon>
        <taxon>Pseudomonadati</taxon>
        <taxon>Pseudomonadota</taxon>
        <taxon>Gammaproteobacteria</taxon>
        <taxon>Enterobacterales</taxon>
        <taxon>Pectobacteriaceae</taxon>
        <taxon>Brenneria</taxon>
    </lineage>
</organism>
<dbReference type="EC" id="3.5.2.3" evidence="2"/>
<dbReference type="PANTHER" id="PTHR43668:SF2">
    <property type="entry name" value="ALLANTOINASE"/>
    <property type="match status" value="1"/>
</dbReference>
<evidence type="ECO:0000313" key="3">
    <source>
        <dbReference type="Proteomes" id="UP000671960"/>
    </source>
</evidence>
<evidence type="ECO:0000313" key="2">
    <source>
        <dbReference type="EMBL" id="QTF08604.1"/>
    </source>
</evidence>
<reference evidence="2 3" key="1">
    <citation type="submission" date="2020-03" db="EMBL/GenBank/DDBJ databases">
        <authorList>
            <person name="Bakhshi Ganjeh M."/>
        </authorList>
    </citation>
    <scope>NUCLEOTIDE SEQUENCE [LARGE SCALE GENOMIC DNA]</scope>
    <source>
        <strain evidence="3">Iran 50</strain>
    </source>
</reference>
<sequence>MTYNLLIKNAVIPLMKDNDVAKVDIVVADGKIAGFLACGAPVDANEIIDAEGNLVIPGCIDSHTHFMDPGFTHRETFHTGTSQAAAGGVTTIIDMPCCSSPRSVRDVSSLNEKLEAVAPQAIVDYAMWGGVTGEDVREGRLENVKAQADVGVVAFKVYMTPSVPTYNRVTDPEMHEVFKVVEKTGLAVGVHAENFAMCDYYVNKYKAQGRLDGPAWSEARLELAEKAAIQLGIAFSEETECRFHVVHMSTGVGARLVAEAKRRGLAVTAEVCPHYLVLNAPDAMTTYGAMAKIAPPLRTKQDNKELWEGLANGSIDFVATDHAPYKVQANKDLDPVPVEKDAPGMNIWTAFPGIPGTETMVNILVSEGYNKERLTLQRLVEVLSRNAAVHYGLFPKKGAMSVGADADFAIIDLNKRWAIDKDISFMKNKYTPLHGMELTGKVVKTVLRGQLVYEEKAQETKGTIMVKPGFGQFVRRQSIQQLANQITFANYRAISSDLFDNVHRKNVNNVIS</sequence>
<dbReference type="SUPFAM" id="SSF51556">
    <property type="entry name" value="Metallo-dependent hydrolases"/>
    <property type="match status" value="1"/>
</dbReference>
<feature type="domain" description="Amidohydrolase-related" evidence="1">
    <location>
        <begin position="54"/>
        <end position="452"/>
    </location>
</feature>
<dbReference type="InterPro" id="IPR006680">
    <property type="entry name" value="Amidohydro-rel"/>
</dbReference>
<name>A0ABX7USP1_9GAMM</name>
<dbReference type="RefSeq" id="WP_208226936.1">
    <property type="nucleotide sequence ID" value="NZ_CP050854.1"/>
</dbReference>
<dbReference type="GO" id="GO:0004151">
    <property type="term" value="F:dihydroorotase activity"/>
    <property type="evidence" value="ECO:0007669"/>
    <property type="project" value="UniProtKB-EC"/>
</dbReference>
<dbReference type="SUPFAM" id="SSF51338">
    <property type="entry name" value="Composite domain of metallo-dependent hydrolases"/>
    <property type="match status" value="1"/>
</dbReference>
<dbReference type="NCBIfam" id="TIGR00857">
    <property type="entry name" value="pyrC_multi"/>
    <property type="match status" value="1"/>
</dbReference>
<dbReference type="PANTHER" id="PTHR43668">
    <property type="entry name" value="ALLANTOINASE"/>
    <property type="match status" value="1"/>
</dbReference>
<dbReference type="Proteomes" id="UP000671960">
    <property type="component" value="Chromosome"/>
</dbReference>
<keyword evidence="2" id="KW-0378">Hydrolase</keyword>
<accession>A0ABX7USP1</accession>
<dbReference type="InterPro" id="IPR011059">
    <property type="entry name" value="Metal-dep_hydrolase_composite"/>
</dbReference>
<dbReference type="InterPro" id="IPR050138">
    <property type="entry name" value="DHOase/Allantoinase_Hydrolase"/>
</dbReference>
<evidence type="ECO:0000259" key="1">
    <source>
        <dbReference type="Pfam" id="PF01979"/>
    </source>
</evidence>
<dbReference type="Gene3D" id="3.20.20.140">
    <property type="entry name" value="Metal-dependent hydrolases"/>
    <property type="match status" value="1"/>
</dbReference>
<dbReference type="Pfam" id="PF01979">
    <property type="entry name" value="Amidohydro_1"/>
    <property type="match status" value="1"/>
</dbReference>
<dbReference type="Gene3D" id="2.30.40.10">
    <property type="entry name" value="Urease, subunit C, domain 1"/>
    <property type="match status" value="1"/>
</dbReference>
<proteinExistence type="predicted"/>
<protein>
    <submittedName>
        <fullName evidence="2">Dihydroorotase</fullName>
        <ecNumber evidence="2">3.5.2.3</ecNumber>
    </submittedName>
</protein>
<dbReference type="InterPro" id="IPR032466">
    <property type="entry name" value="Metal_Hydrolase"/>
</dbReference>
<keyword evidence="3" id="KW-1185">Reference proteome</keyword>
<dbReference type="EMBL" id="CP050854">
    <property type="protein sequence ID" value="QTF08604.1"/>
    <property type="molecule type" value="Genomic_DNA"/>
</dbReference>
<gene>
    <name evidence="2" type="primary">pyrC</name>
    <name evidence="2" type="ORF">HC231_12325</name>
</gene>